<feature type="transmembrane region" description="Helical" evidence="8">
    <location>
        <begin position="384"/>
        <end position="411"/>
    </location>
</feature>
<feature type="transmembrane region" description="Helical" evidence="8">
    <location>
        <begin position="12"/>
        <end position="34"/>
    </location>
</feature>
<dbReference type="RefSeq" id="WP_092723199.1">
    <property type="nucleotide sequence ID" value="NZ_FNNO01000004.1"/>
</dbReference>
<feature type="transmembrane region" description="Helical" evidence="8">
    <location>
        <begin position="187"/>
        <end position="206"/>
    </location>
</feature>
<reference evidence="9 10" key="1">
    <citation type="submission" date="2016-10" db="EMBL/GenBank/DDBJ databases">
        <authorList>
            <person name="Varghese N."/>
            <person name="Submissions S."/>
        </authorList>
    </citation>
    <scope>NUCLEOTIDE SEQUENCE [LARGE SCALE GENOMIC DNA]</scope>
    <source>
        <strain evidence="9 10">DSM 25353</strain>
    </source>
</reference>
<dbReference type="EMBL" id="FNNO01000004">
    <property type="protein sequence ID" value="SDW63195.1"/>
    <property type="molecule type" value="Genomic_DNA"/>
</dbReference>
<evidence type="ECO:0000256" key="1">
    <source>
        <dbReference type="ARBA" id="ARBA00004141"/>
    </source>
</evidence>
<dbReference type="GO" id="GO:0005886">
    <property type="term" value="C:plasma membrane"/>
    <property type="evidence" value="ECO:0007669"/>
    <property type="project" value="TreeGrafter"/>
</dbReference>
<keyword evidence="10" id="KW-1185">Reference proteome</keyword>
<dbReference type="PANTHER" id="PTHR30474">
    <property type="entry name" value="CELL CYCLE PROTEIN"/>
    <property type="match status" value="1"/>
</dbReference>
<evidence type="ECO:0000256" key="6">
    <source>
        <dbReference type="ARBA" id="ARBA00032370"/>
    </source>
</evidence>
<feature type="transmembrane region" description="Helical" evidence="8">
    <location>
        <begin position="212"/>
        <end position="228"/>
    </location>
</feature>
<dbReference type="GO" id="GO:0051301">
    <property type="term" value="P:cell division"/>
    <property type="evidence" value="ECO:0007669"/>
    <property type="project" value="InterPro"/>
</dbReference>
<keyword evidence="2 8" id="KW-0812">Transmembrane</keyword>
<keyword evidence="4 8" id="KW-1133">Transmembrane helix</keyword>
<comment type="subcellular location">
    <subcellularLocation>
        <location evidence="1">Membrane</location>
        <topology evidence="1">Multi-pass membrane protein</topology>
    </subcellularLocation>
</comment>
<comment type="caution">
    <text evidence="9">The sequence shown here is derived from an EMBL/GenBank/DDBJ whole genome shotgun (WGS) entry which is preliminary data.</text>
</comment>
<gene>
    <name evidence="9" type="ORF">SAMN05444410_104159</name>
</gene>
<organism evidence="9 10">
    <name type="scientific">Hydrobacter penzbergensis</name>
    <dbReference type="NCBI Taxonomy" id="1235997"/>
    <lineage>
        <taxon>Bacteria</taxon>
        <taxon>Pseudomonadati</taxon>
        <taxon>Bacteroidota</taxon>
        <taxon>Chitinophagia</taxon>
        <taxon>Chitinophagales</taxon>
        <taxon>Chitinophagaceae</taxon>
        <taxon>Hydrobacter</taxon>
    </lineage>
</organism>
<dbReference type="Proteomes" id="UP000198711">
    <property type="component" value="Unassembled WGS sequence"/>
</dbReference>
<evidence type="ECO:0000313" key="9">
    <source>
        <dbReference type="EMBL" id="SDW63195.1"/>
    </source>
</evidence>
<dbReference type="NCBIfam" id="NF037961">
    <property type="entry name" value="RodA_shape"/>
    <property type="match status" value="1"/>
</dbReference>
<evidence type="ECO:0000256" key="4">
    <source>
        <dbReference type="ARBA" id="ARBA00022989"/>
    </source>
</evidence>
<feature type="transmembrane region" description="Helical" evidence="8">
    <location>
        <begin position="417"/>
        <end position="438"/>
    </location>
</feature>
<sequence length="447" mass="49670">MNNKSNKVAQGVDFTMIWLYAIMVSIGILCIFMVEYRTGTNWVQSFLSGKTNYSKQLIFSGICAIVAIFILLTDSKLFTAFANLLYAFGIVLMLATFVLGKNINGSKSWIPLGGGFNLQPAEVCKIFTALALAKFISRQEVDFSKLRSQIIASIIAAAPAMLSILQHEMGLALVYSSFLVAMYREGLPGQILVIGSSFAVLVIATLVVEPNLLAIILTVIAAVLIFLLRKQFRRNKGLLTIIIGTWLLCVGIQRFVVPYIFNNVFECYQSTRIYSMVGKEYDCSLNKKSARKNPNEKAAHKPDDYNVRQSKIAIGSGGLLGRGFLKGTQTRGKYVPEQHTDFIFTSLGEAFGFTGCLVFLLLYLFMLFRIIKIAERQRSTFSRVYAYSVASIIFFHIAVNVSMTIGLFPIVGIPLPLISYGGSSLLTFTVLIFILLRLDADRQMVLR</sequence>
<keyword evidence="3" id="KW-0133">Cell shape</keyword>
<dbReference type="Pfam" id="PF01098">
    <property type="entry name" value="FTSW_RODA_SPOVE"/>
    <property type="match status" value="1"/>
</dbReference>
<feature type="transmembrane region" description="Helical" evidence="8">
    <location>
        <begin position="350"/>
        <end position="372"/>
    </location>
</feature>
<name>A0A8X8LD54_9BACT</name>
<dbReference type="GO" id="GO:0032153">
    <property type="term" value="C:cell division site"/>
    <property type="evidence" value="ECO:0007669"/>
    <property type="project" value="TreeGrafter"/>
</dbReference>
<accession>A0A8X8LD54</accession>
<feature type="transmembrane region" description="Helical" evidence="8">
    <location>
        <begin position="80"/>
        <end position="99"/>
    </location>
</feature>
<proteinExistence type="predicted"/>
<evidence type="ECO:0000256" key="5">
    <source>
        <dbReference type="ARBA" id="ARBA00023136"/>
    </source>
</evidence>
<dbReference type="PROSITE" id="PS00428">
    <property type="entry name" value="FTSW_RODA_SPOVE"/>
    <property type="match status" value="1"/>
</dbReference>
<dbReference type="InterPro" id="IPR001182">
    <property type="entry name" value="FtsW/RodA"/>
</dbReference>
<protein>
    <recommendedName>
        <fullName evidence="7">Cell wall polymerase</fullName>
    </recommendedName>
    <alternativeName>
        <fullName evidence="6">Peptidoglycan polymerase</fullName>
    </alternativeName>
</protein>
<dbReference type="PANTHER" id="PTHR30474:SF1">
    <property type="entry name" value="PEPTIDOGLYCAN GLYCOSYLTRANSFERASE MRDB"/>
    <property type="match status" value="1"/>
</dbReference>
<evidence type="ECO:0000313" key="10">
    <source>
        <dbReference type="Proteomes" id="UP000198711"/>
    </source>
</evidence>
<keyword evidence="5 8" id="KW-0472">Membrane</keyword>
<evidence type="ECO:0000256" key="2">
    <source>
        <dbReference type="ARBA" id="ARBA00022692"/>
    </source>
</evidence>
<dbReference type="InterPro" id="IPR018365">
    <property type="entry name" value="Cell_cycle_FtsW-rel_CS"/>
</dbReference>
<evidence type="ECO:0000256" key="3">
    <source>
        <dbReference type="ARBA" id="ARBA00022960"/>
    </source>
</evidence>
<evidence type="ECO:0000256" key="7">
    <source>
        <dbReference type="ARBA" id="ARBA00033270"/>
    </source>
</evidence>
<dbReference type="GO" id="GO:0008360">
    <property type="term" value="P:regulation of cell shape"/>
    <property type="evidence" value="ECO:0007669"/>
    <property type="project" value="UniProtKB-KW"/>
</dbReference>
<dbReference type="AlphaFoldDB" id="A0A8X8LD54"/>
<evidence type="ECO:0000256" key="8">
    <source>
        <dbReference type="SAM" id="Phobius"/>
    </source>
</evidence>
<feature type="transmembrane region" description="Helical" evidence="8">
    <location>
        <begin position="237"/>
        <end position="256"/>
    </location>
</feature>
<dbReference type="GO" id="GO:0015648">
    <property type="term" value="F:lipid-linked peptidoglycan transporter activity"/>
    <property type="evidence" value="ECO:0007669"/>
    <property type="project" value="TreeGrafter"/>
</dbReference>
<feature type="transmembrane region" description="Helical" evidence="8">
    <location>
        <begin position="54"/>
        <end position="73"/>
    </location>
</feature>